<feature type="transmembrane region" description="Helical" evidence="1">
    <location>
        <begin position="152"/>
        <end position="174"/>
    </location>
</feature>
<organism evidence="2 3">
    <name type="scientific">Peribacillus faecalis</name>
    <dbReference type="NCBI Taxonomy" id="2772559"/>
    <lineage>
        <taxon>Bacteria</taxon>
        <taxon>Bacillati</taxon>
        <taxon>Bacillota</taxon>
        <taxon>Bacilli</taxon>
        <taxon>Bacillales</taxon>
        <taxon>Bacillaceae</taxon>
        <taxon>Peribacillus</taxon>
    </lineage>
</organism>
<keyword evidence="3" id="KW-1185">Reference proteome</keyword>
<feature type="transmembrane region" description="Helical" evidence="1">
    <location>
        <begin position="20"/>
        <end position="40"/>
    </location>
</feature>
<comment type="caution">
    <text evidence="2">The sequence shown here is derived from an EMBL/GenBank/DDBJ whole genome shotgun (WGS) entry which is preliminary data.</text>
</comment>
<proteinExistence type="predicted"/>
<evidence type="ECO:0000256" key="1">
    <source>
        <dbReference type="SAM" id="Phobius"/>
    </source>
</evidence>
<evidence type="ECO:0000313" key="2">
    <source>
        <dbReference type="EMBL" id="MBD3107892.1"/>
    </source>
</evidence>
<reference evidence="2" key="1">
    <citation type="submission" date="2020-09" db="EMBL/GenBank/DDBJ databases">
        <title>Bacillus faecalis sp. nov., a moderately halophilic bacterium isolated from cow faeces.</title>
        <authorList>
            <person name="Jiang L."/>
            <person name="Lee J."/>
        </authorList>
    </citation>
    <scope>NUCLEOTIDE SEQUENCE</scope>
    <source>
        <strain evidence="2">AGMB 02131</strain>
    </source>
</reference>
<protein>
    <submittedName>
        <fullName evidence="2">ABC transporter permease</fullName>
    </submittedName>
</protein>
<keyword evidence="1" id="KW-1133">Transmembrane helix</keyword>
<accession>A0A927CW77</accession>
<feature type="transmembrane region" description="Helical" evidence="1">
    <location>
        <begin position="52"/>
        <end position="74"/>
    </location>
</feature>
<sequence length="265" mass="29888">MTSLIRIEWMKVFGKKSSWIYIIFLMLSLLLGVILNNHFIDDTNTWRYMNSVVYGLSMFVTLFTVIVGSGNVAAEFSDGTIKQLLIRPHSRVKILLAKYIVVLTYSLILLTTLIVTGYILGLLFFGPSGYNTPVSEPNFMGEVKEGVAGDQFFIKMLYTIPNLLIIVTLSFMLSTLMKSNALAVGVAIFILFSSQTLGGIIMLFAENYAWMKFLIFPHLDLTIYALQDEIMDDITLPISLAILAVYYAIFMAITFITFKKRDISI</sequence>
<keyword evidence="1" id="KW-0472">Membrane</keyword>
<dbReference type="PANTHER" id="PTHR37305:SF1">
    <property type="entry name" value="MEMBRANE PROTEIN"/>
    <property type="match status" value="1"/>
</dbReference>
<name>A0A927CW77_9BACI</name>
<dbReference type="Proteomes" id="UP000602076">
    <property type="component" value="Unassembled WGS sequence"/>
</dbReference>
<feature type="transmembrane region" description="Helical" evidence="1">
    <location>
        <begin position="181"/>
        <end position="205"/>
    </location>
</feature>
<dbReference type="PANTHER" id="PTHR37305">
    <property type="entry name" value="INTEGRAL MEMBRANE PROTEIN-RELATED"/>
    <property type="match status" value="1"/>
</dbReference>
<gene>
    <name evidence="2" type="ORF">IEO70_05890</name>
</gene>
<dbReference type="AlphaFoldDB" id="A0A927CW77"/>
<feature type="transmembrane region" description="Helical" evidence="1">
    <location>
        <begin position="95"/>
        <end position="125"/>
    </location>
</feature>
<evidence type="ECO:0000313" key="3">
    <source>
        <dbReference type="Proteomes" id="UP000602076"/>
    </source>
</evidence>
<dbReference type="Pfam" id="PF12730">
    <property type="entry name" value="ABC2_membrane_4"/>
    <property type="match status" value="1"/>
</dbReference>
<dbReference type="RefSeq" id="WP_190997437.1">
    <property type="nucleotide sequence ID" value="NZ_JACXSI010000012.1"/>
</dbReference>
<keyword evidence="1" id="KW-0812">Transmembrane</keyword>
<feature type="transmembrane region" description="Helical" evidence="1">
    <location>
        <begin position="234"/>
        <end position="258"/>
    </location>
</feature>
<dbReference type="EMBL" id="JACXSI010000012">
    <property type="protein sequence ID" value="MBD3107892.1"/>
    <property type="molecule type" value="Genomic_DNA"/>
</dbReference>